<accession>A0A2A9EZI2</accession>
<gene>
    <name evidence="1" type="ORF">ATJ88_2881</name>
</gene>
<proteinExistence type="predicted"/>
<dbReference type="Proteomes" id="UP000224130">
    <property type="component" value="Unassembled WGS sequence"/>
</dbReference>
<protein>
    <submittedName>
        <fullName evidence="1">Uncharacterized protein</fullName>
    </submittedName>
</protein>
<dbReference type="RefSeq" id="WP_098464407.1">
    <property type="nucleotide sequence ID" value="NZ_PDJJ01000001.1"/>
</dbReference>
<comment type="caution">
    <text evidence="1">The sequence shown here is derived from an EMBL/GenBank/DDBJ whole genome shotgun (WGS) entry which is preliminary data.</text>
</comment>
<name>A0A2A9EZI2_9MICO</name>
<keyword evidence="2" id="KW-1185">Reference proteome</keyword>
<dbReference type="AlphaFoldDB" id="A0A2A9EZI2"/>
<evidence type="ECO:0000313" key="1">
    <source>
        <dbReference type="EMBL" id="PFG44163.1"/>
    </source>
</evidence>
<evidence type="ECO:0000313" key="2">
    <source>
        <dbReference type="Proteomes" id="UP000224130"/>
    </source>
</evidence>
<sequence>MLQRTCTFFYWSGAESGECPHTTTARRDDYRVACLICGATAYSPTETGAAEVEAAVETIAAWQAEHDVEVDSEPVEDLAVEVAEAEALIARGEVDVEEAATASVSGVLHGRVLLHLARIEEARPTGLTLRDAAERARVFAVVVDRVRLGAAVLNGSLIAA</sequence>
<reference evidence="1 2" key="1">
    <citation type="submission" date="2017-10" db="EMBL/GenBank/DDBJ databases">
        <title>Sequencing the genomes of 1000 actinobacteria strains.</title>
        <authorList>
            <person name="Klenk H.-P."/>
        </authorList>
    </citation>
    <scope>NUCLEOTIDE SEQUENCE [LARGE SCALE GENOMIC DNA]</scope>
    <source>
        <strain evidence="1 2">DSM 21863</strain>
    </source>
</reference>
<dbReference type="EMBL" id="PDJJ01000001">
    <property type="protein sequence ID" value="PFG44163.1"/>
    <property type="molecule type" value="Genomic_DNA"/>
</dbReference>
<organism evidence="1 2">
    <name type="scientific">Isoptericola jiangsuensis</name>
    <dbReference type="NCBI Taxonomy" id="548579"/>
    <lineage>
        <taxon>Bacteria</taxon>
        <taxon>Bacillati</taxon>
        <taxon>Actinomycetota</taxon>
        <taxon>Actinomycetes</taxon>
        <taxon>Micrococcales</taxon>
        <taxon>Promicromonosporaceae</taxon>
        <taxon>Isoptericola</taxon>
    </lineage>
</organism>